<comment type="caution">
    <text evidence="1">The sequence shown here is derived from an EMBL/GenBank/DDBJ whole genome shotgun (WGS) entry which is preliminary data.</text>
</comment>
<organism evidence="1 2">
    <name type="scientific">Halioxenophilus aromaticivorans</name>
    <dbReference type="NCBI Taxonomy" id="1306992"/>
    <lineage>
        <taxon>Bacteria</taxon>
        <taxon>Pseudomonadati</taxon>
        <taxon>Pseudomonadota</taxon>
        <taxon>Gammaproteobacteria</taxon>
        <taxon>Alteromonadales</taxon>
        <taxon>Alteromonadaceae</taxon>
        <taxon>Halioxenophilus</taxon>
    </lineage>
</organism>
<evidence type="ECO:0000313" key="1">
    <source>
        <dbReference type="EMBL" id="GAA4955338.1"/>
    </source>
</evidence>
<dbReference type="PANTHER" id="PTHR48100:SF1">
    <property type="entry name" value="HISTIDINE PHOSPHATASE FAMILY PROTEIN-RELATED"/>
    <property type="match status" value="1"/>
</dbReference>
<dbReference type="CDD" id="cd07067">
    <property type="entry name" value="HP_PGM_like"/>
    <property type="match status" value="1"/>
</dbReference>
<dbReference type="SMART" id="SM00855">
    <property type="entry name" value="PGAM"/>
    <property type="match status" value="1"/>
</dbReference>
<dbReference type="EMBL" id="BAABLX010000068">
    <property type="protein sequence ID" value="GAA4955338.1"/>
    <property type="molecule type" value="Genomic_DNA"/>
</dbReference>
<name>A0AAV3U7G6_9ALTE</name>
<dbReference type="InterPro" id="IPR029033">
    <property type="entry name" value="His_PPase_superfam"/>
</dbReference>
<dbReference type="Pfam" id="PF00300">
    <property type="entry name" value="His_Phos_1"/>
    <property type="match status" value="1"/>
</dbReference>
<dbReference type="PANTHER" id="PTHR48100">
    <property type="entry name" value="BROAD-SPECIFICITY PHOSPHATASE YOR283W-RELATED"/>
    <property type="match status" value="1"/>
</dbReference>
<dbReference type="RefSeq" id="WP_345426465.1">
    <property type="nucleotide sequence ID" value="NZ_AP031496.1"/>
</dbReference>
<dbReference type="GO" id="GO:0005737">
    <property type="term" value="C:cytoplasm"/>
    <property type="evidence" value="ECO:0007669"/>
    <property type="project" value="TreeGrafter"/>
</dbReference>
<dbReference type="InterPro" id="IPR050275">
    <property type="entry name" value="PGM_Phosphatase"/>
</dbReference>
<dbReference type="SUPFAM" id="SSF53254">
    <property type="entry name" value="Phosphoglycerate mutase-like"/>
    <property type="match status" value="1"/>
</dbReference>
<dbReference type="InterPro" id="IPR013078">
    <property type="entry name" value="His_Pase_superF_clade-1"/>
</dbReference>
<proteinExistence type="predicted"/>
<dbReference type="GO" id="GO:0016791">
    <property type="term" value="F:phosphatase activity"/>
    <property type="evidence" value="ECO:0007669"/>
    <property type="project" value="TreeGrafter"/>
</dbReference>
<keyword evidence="2" id="KW-1185">Reference proteome</keyword>
<accession>A0AAV3U7G6</accession>
<dbReference type="Gene3D" id="3.40.50.1240">
    <property type="entry name" value="Phosphoglycerate mutase-like"/>
    <property type="match status" value="1"/>
</dbReference>
<gene>
    <name evidence="1" type="ORF">GCM10025791_39370</name>
</gene>
<dbReference type="AlphaFoldDB" id="A0AAV3U7G6"/>
<evidence type="ECO:0000313" key="2">
    <source>
        <dbReference type="Proteomes" id="UP001409585"/>
    </source>
</evidence>
<dbReference type="Proteomes" id="UP001409585">
    <property type="component" value="Unassembled WGS sequence"/>
</dbReference>
<sequence>MKKFNNESVTLVDVMRHGECQGGEIYRGSTDVALTDRGWQQMEEAVAHALPAPPWQRVITSPLVRCHDFAAHLSKRYDLPLTVEPDLREMNFGHWEGRLVEEVHREHAAEVASFYKDPSQVTPPNGEPVVDVQRRVANAFWRYLDSHQNQRLLFVQHGVTIRALVVSLLGLPLSQLGGFEIPYAGRLQFKVYTSAERRRVVLCRLG</sequence>
<protein>
    <submittedName>
        <fullName evidence="1">Alpha-ribazole phosphatase family protein</fullName>
    </submittedName>
</protein>
<reference evidence="2" key="1">
    <citation type="journal article" date="2019" name="Int. J. Syst. Evol. Microbiol.">
        <title>The Global Catalogue of Microorganisms (GCM) 10K type strain sequencing project: providing services to taxonomists for standard genome sequencing and annotation.</title>
        <authorList>
            <consortium name="The Broad Institute Genomics Platform"/>
            <consortium name="The Broad Institute Genome Sequencing Center for Infectious Disease"/>
            <person name="Wu L."/>
            <person name="Ma J."/>
        </authorList>
    </citation>
    <scope>NUCLEOTIDE SEQUENCE [LARGE SCALE GENOMIC DNA]</scope>
    <source>
        <strain evidence="2">JCM 19134</strain>
    </source>
</reference>
<dbReference type="PIRSF" id="PIRSF000709">
    <property type="entry name" value="6PFK_2-Ptase"/>
    <property type="match status" value="1"/>
</dbReference>